<dbReference type="PANTHER" id="PTHR36844">
    <property type="entry name" value="PROTEASE PRSW"/>
    <property type="match status" value="1"/>
</dbReference>
<feature type="transmembrane region" description="Helical" evidence="2">
    <location>
        <begin position="61"/>
        <end position="82"/>
    </location>
</feature>
<dbReference type="Proteomes" id="UP001602245">
    <property type="component" value="Unassembled WGS sequence"/>
</dbReference>
<keyword evidence="4" id="KW-1185">Reference proteome</keyword>
<feature type="compositionally biased region" description="Low complexity" evidence="1">
    <location>
        <begin position="509"/>
        <end position="531"/>
    </location>
</feature>
<evidence type="ECO:0000313" key="4">
    <source>
        <dbReference type="Proteomes" id="UP001602245"/>
    </source>
</evidence>
<dbReference type="PANTHER" id="PTHR36844:SF1">
    <property type="entry name" value="PROTEASE PRSW"/>
    <property type="match status" value="1"/>
</dbReference>
<name>A0ABW6WTR2_9ACTN</name>
<comment type="caution">
    <text evidence="3">The sequence shown here is derived from an EMBL/GenBank/DDBJ whole genome shotgun (WGS) entry which is preliminary data.</text>
</comment>
<evidence type="ECO:0000313" key="3">
    <source>
        <dbReference type="EMBL" id="MFF5295547.1"/>
    </source>
</evidence>
<feature type="region of interest" description="Disordered" evidence="1">
    <location>
        <begin position="507"/>
        <end position="570"/>
    </location>
</feature>
<feature type="transmembrane region" description="Helical" evidence="2">
    <location>
        <begin position="88"/>
        <end position="112"/>
    </location>
</feature>
<dbReference type="EMBL" id="JBIAZU010000007">
    <property type="protein sequence ID" value="MFF5295547.1"/>
    <property type="molecule type" value="Genomic_DNA"/>
</dbReference>
<gene>
    <name evidence="3" type="ORF">ACFY35_39470</name>
</gene>
<feature type="transmembrane region" description="Helical" evidence="2">
    <location>
        <begin position="193"/>
        <end position="214"/>
    </location>
</feature>
<reference evidence="3 4" key="1">
    <citation type="submission" date="2024-10" db="EMBL/GenBank/DDBJ databases">
        <title>The Natural Products Discovery Center: Release of the First 8490 Sequenced Strains for Exploring Actinobacteria Biosynthetic Diversity.</title>
        <authorList>
            <person name="Kalkreuter E."/>
            <person name="Kautsar S.A."/>
            <person name="Yang D."/>
            <person name="Bader C.D."/>
            <person name="Teijaro C.N."/>
            <person name="Fluegel L."/>
            <person name="Davis C.M."/>
            <person name="Simpson J.R."/>
            <person name="Lauterbach L."/>
            <person name="Steele A.D."/>
            <person name="Gui C."/>
            <person name="Meng S."/>
            <person name="Li G."/>
            <person name="Viehrig K."/>
            <person name="Ye F."/>
            <person name="Su P."/>
            <person name="Kiefer A.F."/>
            <person name="Nichols A."/>
            <person name="Cepeda A.J."/>
            <person name="Yan W."/>
            <person name="Fan B."/>
            <person name="Jiang Y."/>
            <person name="Adhikari A."/>
            <person name="Zheng C.-J."/>
            <person name="Schuster L."/>
            <person name="Cowan T.M."/>
            <person name="Smanski M.J."/>
            <person name="Chevrette M.G."/>
            <person name="De Carvalho L.P.S."/>
            <person name="Shen B."/>
        </authorList>
    </citation>
    <scope>NUCLEOTIDE SEQUENCE [LARGE SCALE GENOMIC DNA]</scope>
    <source>
        <strain evidence="3 4">NPDC000087</strain>
    </source>
</reference>
<protein>
    <submittedName>
        <fullName evidence="3">PrsW family glutamic-type intramembrane protease</fullName>
        <ecNumber evidence="3">3.4.-.-</ecNumber>
    </submittedName>
</protein>
<keyword evidence="2" id="KW-0812">Transmembrane</keyword>
<organism evidence="3 4">
    <name type="scientific">Paractinoplanes globisporus</name>
    <dbReference type="NCBI Taxonomy" id="113565"/>
    <lineage>
        <taxon>Bacteria</taxon>
        <taxon>Bacillati</taxon>
        <taxon>Actinomycetota</taxon>
        <taxon>Actinomycetes</taxon>
        <taxon>Micromonosporales</taxon>
        <taxon>Micromonosporaceae</taxon>
        <taxon>Paractinoplanes</taxon>
    </lineage>
</organism>
<accession>A0ABW6WTR2</accession>
<feature type="transmembrane region" description="Helical" evidence="2">
    <location>
        <begin position="273"/>
        <end position="293"/>
    </location>
</feature>
<keyword evidence="2" id="KW-1133">Transmembrane helix</keyword>
<dbReference type="Pfam" id="PF13367">
    <property type="entry name" value="PrsW-protease"/>
    <property type="match status" value="1"/>
</dbReference>
<feature type="transmembrane region" description="Helical" evidence="2">
    <location>
        <begin position="157"/>
        <end position="181"/>
    </location>
</feature>
<feature type="region of interest" description="Disordered" evidence="1">
    <location>
        <begin position="1"/>
        <end position="25"/>
    </location>
</feature>
<feature type="transmembrane region" description="Helical" evidence="2">
    <location>
        <begin position="234"/>
        <end position="252"/>
    </location>
</feature>
<keyword evidence="3" id="KW-0645">Protease</keyword>
<feature type="transmembrane region" description="Helical" evidence="2">
    <location>
        <begin position="124"/>
        <end position="145"/>
    </location>
</feature>
<keyword evidence="3" id="KW-0378">Hydrolase</keyword>
<evidence type="ECO:0000256" key="1">
    <source>
        <dbReference type="SAM" id="MobiDB-lite"/>
    </source>
</evidence>
<keyword evidence="2" id="KW-0472">Membrane</keyword>
<dbReference type="GO" id="GO:0008233">
    <property type="term" value="F:peptidase activity"/>
    <property type="evidence" value="ECO:0007669"/>
    <property type="project" value="UniProtKB-KW"/>
</dbReference>
<sequence>MADVSPGGPPDPSAPTQAVPYPGAPGYQGYPAYPAAPGPDSALAMPPALGPSPRRRQWDRILPIAGVILFLAAGAISLLIYLGVKIGITDLLVGLGAAVIPVPLLVAAFMWLDRYEPEPVRHLAFCFAWGAAIATGVALLVNNGASKLFDSLGLSDALVAVLVAPFIEESMKALGPILLFWRRRSEWSGITDGIVYCGMSAVGFAMVENILYLGKHGYGAGVEEYGPASGLQNLFLIFIVRILFTGFAHPLFTSMTGIGLGISARSGDRRVRWLAPIAGLLVAMILHGTFNLLPTLAATLSQPLIMLYGYVGFMVPFFFAAVGFAIALRGWEGRLTERVLPLYVRTGWFSPPEVASLGSLGRRHSARQWAERVAGPVGQRAMRDFQFAATQLALLRDGMQRGLHRKPEEQLKSTTEEHRLLTELQSYRQEFTAKDPTTPQAFWDGVNYHIVFPDGIQRTLPAPADPVVPVPIRLPVYSPYAPAYTPPGPGYGPPGYANPGYGPPGYAGPGYAPPGYAGPGYAAPNQPAPGYGYPPPPGYPAPPPFAQPPYPYPSPSPSPTTPPADPNRPA</sequence>
<evidence type="ECO:0000256" key="2">
    <source>
        <dbReference type="SAM" id="Phobius"/>
    </source>
</evidence>
<feature type="compositionally biased region" description="Pro residues" evidence="1">
    <location>
        <begin position="532"/>
        <end position="570"/>
    </location>
</feature>
<dbReference type="RefSeq" id="WP_020513102.1">
    <property type="nucleotide sequence ID" value="NZ_JBIAZU010000007.1"/>
</dbReference>
<dbReference type="GO" id="GO:0006508">
    <property type="term" value="P:proteolysis"/>
    <property type="evidence" value="ECO:0007669"/>
    <property type="project" value="UniProtKB-KW"/>
</dbReference>
<proteinExistence type="predicted"/>
<dbReference type="EC" id="3.4.-.-" evidence="3"/>
<dbReference type="InterPro" id="IPR026898">
    <property type="entry name" value="PrsW"/>
</dbReference>
<feature type="transmembrane region" description="Helical" evidence="2">
    <location>
        <begin position="305"/>
        <end position="328"/>
    </location>
</feature>